<evidence type="ECO:0000256" key="1">
    <source>
        <dbReference type="ARBA" id="ARBA00009789"/>
    </source>
</evidence>
<gene>
    <name evidence="5" type="ORF">CGI_10014968</name>
</gene>
<dbReference type="HOGENOM" id="CLU_600286_0_0_1"/>
<dbReference type="InterPro" id="IPR029044">
    <property type="entry name" value="Nucleotide-diphossugar_trans"/>
</dbReference>
<feature type="region of interest" description="Disordered" evidence="4">
    <location>
        <begin position="345"/>
        <end position="367"/>
    </location>
</feature>
<dbReference type="Gene3D" id="3.90.550.10">
    <property type="entry name" value="Spore Coat Polysaccharide Biosynthesis Protein SpsA, Chain A"/>
    <property type="match status" value="1"/>
</dbReference>
<dbReference type="PANTHER" id="PTHR43015">
    <property type="entry name" value="D-RIBITOL-5-PHOSPHATE CYTIDYLYLTRANSFERASE"/>
    <property type="match status" value="1"/>
</dbReference>
<dbReference type="Pfam" id="PF01128">
    <property type="entry name" value="IspD"/>
    <property type="match status" value="1"/>
</dbReference>
<accession>K1PNQ0</accession>
<keyword evidence="3 5" id="KW-0548">Nucleotidyltransferase</keyword>
<dbReference type="PANTHER" id="PTHR43015:SF1">
    <property type="entry name" value="D-RIBITOL-5-PHOSPHATE CYTIDYLYLTRANSFERASE"/>
    <property type="match status" value="1"/>
</dbReference>
<dbReference type="SUPFAM" id="SSF53448">
    <property type="entry name" value="Nucleotide-diphospho-sugar transferases"/>
    <property type="match status" value="1"/>
</dbReference>
<sequence>MWPVYLHVARLECNCTVSYDITGLFGSRETTEAKRSRLESVLKDACFFWTGLKSTYEGRGLVEEFEEEDAMDFPVFVVLPGSGVGLRFGTPLPKQYTDIKNKSLFLYTVQAFHRFPWIHTIVVVVSLSDIPWVQEQLEGNNLTRVRVVAGAKTRHRSIYNGVKAVKDVCRGDDVVLIHDIVRVLAEENVVKDVANAARLHGASGITRPLTSTVIAKSSDGFLSESLDRTKYLASEMPQGFHFNVINTAYEKATEYDFEFGTECLHLALKYTGTKAWLVEGPDSLWKISSEKIPNCTDSGFIFFVPQKSLELEIATKIKKICSLMNKIIVDHSVEDSDSSLNVLTDKLNNSEESSRTEESSGKNKGTRNTVNKVCTKCSFLTRKTVVTVVEIDKKDERRETIEDIRDQILGESLPDSVDICAVVCHSQSNSHKVGSLVASLVRNQDSGMNYQVLYVE</sequence>
<evidence type="ECO:0000256" key="3">
    <source>
        <dbReference type="ARBA" id="ARBA00022695"/>
    </source>
</evidence>
<comment type="similarity">
    <text evidence="1">Belongs to the IspD/TarI cytidylyltransferase family. IspD subfamily.</text>
</comment>
<evidence type="ECO:0000256" key="4">
    <source>
        <dbReference type="SAM" id="MobiDB-lite"/>
    </source>
</evidence>
<dbReference type="GO" id="GO:0047349">
    <property type="term" value="F:D-ribitol-5-phosphate cytidylyltransferase activity"/>
    <property type="evidence" value="ECO:0007669"/>
    <property type="project" value="TreeGrafter"/>
</dbReference>
<evidence type="ECO:0000256" key="2">
    <source>
        <dbReference type="ARBA" id="ARBA00022679"/>
    </source>
</evidence>
<dbReference type="InParanoid" id="K1PNQ0"/>
<dbReference type="AlphaFoldDB" id="K1PNQ0"/>
<dbReference type="GO" id="GO:0035269">
    <property type="term" value="P:protein O-linked glycosylation via mannose"/>
    <property type="evidence" value="ECO:0007669"/>
    <property type="project" value="TreeGrafter"/>
</dbReference>
<reference evidence="5" key="1">
    <citation type="journal article" date="2012" name="Nature">
        <title>The oyster genome reveals stress adaptation and complexity of shell formation.</title>
        <authorList>
            <person name="Zhang G."/>
            <person name="Fang X."/>
            <person name="Guo X."/>
            <person name="Li L."/>
            <person name="Luo R."/>
            <person name="Xu F."/>
            <person name="Yang P."/>
            <person name="Zhang L."/>
            <person name="Wang X."/>
            <person name="Qi H."/>
            <person name="Xiong Z."/>
            <person name="Que H."/>
            <person name="Xie Y."/>
            <person name="Holland P.W."/>
            <person name="Paps J."/>
            <person name="Zhu Y."/>
            <person name="Wu F."/>
            <person name="Chen Y."/>
            <person name="Wang J."/>
            <person name="Peng C."/>
            <person name="Meng J."/>
            <person name="Yang L."/>
            <person name="Liu J."/>
            <person name="Wen B."/>
            <person name="Zhang N."/>
            <person name="Huang Z."/>
            <person name="Zhu Q."/>
            <person name="Feng Y."/>
            <person name="Mount A."/>
            <person name="Hedgecock D."/>
            <person name="Xu Z."/>
            <person name="Liu Y."/>
            <person name="Domazet-Loso T."/>
            <person name="Du Y."/>
            <person name="Sun X."/>
            <person name="Zhang S."/>
            <person name="Liu B."/>
            <person name="Cheng P."/>
            <person name="Jiang X."/>
            <person name="Li J."/>
            <person name="Fan D."/>
            <person name="Wang W."/>
            <person name="Fu W."/>
            <person name="Wang T."/>
            <person name="Wang B."/>
            <person name="Zhang J."/>
            <person name="Peng Z."/>
            <person name="Li Y."/>
            <person name="Li N."/>
            <person name="Wang J."/>
            <person name="Chen M."/>
            <person name="He Y."/>
            <person name="Tan F."/>
            <person name="Song X."/>
            <person name="Zheng Q."/>
            <person name="Huang R."/>
            <person name="Yang H."/>
            <person name="Du X."/>
            <person name="Chen L."/>
            <person name="Yang M."/>
            <person name="Gaffney P.M."/>
            <person name="Wang S."/>
            <person name="Luo L."/>
            <person name="She Z."/>
            <person name="Ming Y."/>
            <person name="Huang W."/>
            <person name="Zhang S."/>
            <person name="Huang B."/>
            <person name="Zhang Y."/>
            <person name="Qu T."/>
            <person name="Ni P."/>
            <person name="Miao G."/>
            <person name="Wang J."/>
            <person name="Wang Q."/>
            <person name="Steinberg C.E."/>
            <person name="Wang H."/>
            <person name="Li N."/>
            <person name="Qian L."/>
            <person name="Zhang G."/>
            <person name="Li Y."/>
            <person name="Yang H."/>
            <person name="Liu X."/>
            <person name="Wang J."/>
            <person name="Yin Y."/>
            <person name="Wang J."/>
        </authorList>
    </citation>
    <scope>NUCLEOTIDE SEQUENCE [LARGE SCALE GENOMIC DNA]</scope>
    <source>
        <strain evidence="5">05x7-T-G4-1.051#20</strain>
    </source>
</reference>
<feature type="compositionally biased region" description="Basic and acidic residues" evidence="4">
    <location>
        <begin position="348"/>
        <end position="361"/>
    </location>
</feature>
<dbReference type="EMBL" id="JH817228">
    <property type="protein sequence ID" value="EKC18105.1"/>
    <property type="molecule type" value="Genomic_DNA"/>
</dbReference>
<proteinExistence type="inferred from homology"/>
<dbReference type="CDD" id="cd02516">
    <property type="entry name" value="CDP-ME_synthetase"/>
    <property type="match status" value="1"/>
</dbReference>
<dbReference type="InterPro" id="IPR034683">
    <property type="entry name" value="IspD/TarI"/>
</dbReference>
<evidence type="ECO:0000313" key="5">
    <source>
        <dbReference type="EMBL" id="EKC18105.1"/>
    </source>
</evidence>
<organism evidence="5">
    <name type="scientific">Magallana gigas</name>
    <name type="common">Pacific oyster</name>
    <name type="synonym">Crassostrea gigas</name>
    <dbReference type="NCBI Taxonomy" id="29159"/>
    <lineage>
        <taxon>Eukaryota</taxon>
        <taxon>Metazoa</taxon>
        <taxon>Spiralia</taxon>
        <taxon>Lophotrochozoa</taxon>
        <taxon>Mollusca</taxon>
        <taxon>Bivalvia</taxon>
        <taxon>Autobranchia</taxon>
        <taxon>Pteriomorphia</taxon>
        <taxon>Ostreida</taxon>
        <taxon>Ostreoidea</taxon>
        <taxon>Ostreidae</taxon>
        <taxon>Magallana</taxon>
    </lineage>
</organism>
<keyword evidence="2 5" id="KW-0808">Transferase</keyword>
<protein>
    <submittedName>
        <fullName evidence="5">2-C-methyl-D-erythritol 4-phosphate cytidylyltransferase-like protein</fullName>
    </submittedName>
</protein>
<dbReference type="GO" id="GO:0005829">
    <property type="term" value="C:cytosol"/>
    <property type="evidence" value="ECO:0007669"/>
    <property type="project" value="TreeGrafter"/>
</dbReference>
<name>K1PNQ0_MAGGI</name>